<accession>A0ABP4Z5D6</accession>
<comment type="caution">
    <text evidence="1">The sequence shown here is derived from an EMBL/GenBank/DDBJ whole genome shotgun (WGS) entry which is preliminary data.</text>
</comment>
<sequence length="83" mass="9326">MDLEDALARVRDLRARELPGAGTARSAYAGPGYLVVSLSASEGFWSHKSLAEAVWDRFEQDCRDLAAALRDEWGRLNWSIFVR</sequence>
<protein>
    <submittedName>
        <fullName evidence="1">Uncharacterized protein</fullName>
    </submittedName>
</protein>
<evidence type="ECO:0000313" key="2">
    <source>
        <dbReference type="Proteomes" id="UP001500218"/>
    </source>
</evidence>
<dbReference type="EMBL" id="BAAALT010000284">
    <property type="protein sequence ID" value="GAA1834660.1"/>
    <property type="molecule type" value="Genomic_DNA"/>
</dbReference>
<dbReference type="Proteomes" id="UP001500218">
    <property type="component" value="Unassembled WGS sequence"/>
</dbReference>
<name>A0ABP4Z5D6_9ACTN</name>
<evidence type="ECO:0000313" key="1">
    <source>
        <dbReference type="EMBL" id="GAA1834660.1"/>
    </source>
</evidence>
<organism evidence="1 2">
    <name type="scientific">Luedemannella flava</name>
    <dbReference type="NCBI Taxonomy" id="349316"/>
    <lineage>
        <taxon>Bacteria</taxon>
        <taxon>Bacillati</taxon>
        <taxon>Actinomycetota</taxon>
        <taxon>Actinomycetes</taxon>
        <taxon>Micromonosporales</taxon>
        <taxon>Micromonosporaceae</taxon>
        <taxon>Luedemannella</taxon>
    </lineage>
</organism>
<dbReference type="RefSeq" id="WP_344140033.1">
    <property type="nucleotide sequence ID" value="NZ_BAAALT010000284.1"/>
</dbReference>
<keyword evidence="2" id="KW-1185">Reference proteome</keyword>
<proteinExistence type="predicted"/>
<reference evidence="2" key="1">
    <citation type="journal article" date="2019" name="Int. J. Syst. Evol. Microbiol.">
        <title>The Global Catalogue of Microorganisms (GCM) 10K type strain sequencing project: providing services to taxonomists for standard genome sequencing and annotation.</title>
        <authorList>
            <consortium name="The Broad Institute Genomics Platform"/>
            <consortium name="The Broad Institute Genome Sequencing Center for Infectious Disease"/>
            <person name="Wu L."/>
            <person name="Ma J."/>
        </authorList>
    </citation>
    <scope>NUCLEOTIDE SEQUENCE [LARGE SCALE GENOMIC DNA]</scope>
    <source>
        <strain evidence="2">JCM 13250</strain>
    </source>
</reference>
<gene>
    <name evidence="1" type="ORF">GCM10009682_61240</name>
</gene>